<evidence type="ECO:0000313" key="1">
    <source>
        <dbReference type="EMBL" id="SHG84876.1"/>
    </source>
</evidence>
<name>A0A1M5N5K5_9GAMM</name>
<organism evidence="1 2">
    <name type="scientific">Hydrocarboniphaga daqingensis</name>
    <dbReference type="NCBI Taxonomy" id="490188"/>
    <lineage>
        <taxon>Bacteria</taxon>
        <taxon>Pseudomonadati</taxon>
        <taxon>Pseudomonadota</taxon>
        <taxon>Gammaproteobacteria</taxon>
        <taxon>Nevskiales</taxon>
        <taxon>Nevskiaceae</taxon>
        <taxon>Hydrocarboniphaga</taxon>
    </lineage>
</organism>
<dbReference type="AlphaFoldDB" id="A0A1M5N5K5"/>
<reference evidence="1 2" key="1">
    <citation type="submission" date="2016-11" db="EMBL/GenBank/DDBJ databases">
        <authorList>
            <person name="Jaros S."/>
            <person name="Januszkiewicz K."/>
            <person name="Wedrychowicz H."/>
        </authorList>
    </citation>
    <scope>NUCLEOTIDE SEQUENCE [LARGE SCALE GENOMIC DNA]</scope>
    <source>
        <strain evidence="1 2">CGMCC 1.7049</strain>
    </source>
</reference>
<keyword evidence="2" id="KW-1185">Reference proteome</keyword>
<dbReference type="EMBL" id="FQWZ01000003">
    <property type="protein sequence ID" value="SHG84876.1"/>
    <property type="molecule type" value="Genomic_DNA"/>
</dbReference>
<evidence type="ECO:0000313" key="2">
    <source>
        <dbReference type="Proteomes" id="UP000199758"/>
    </source>
</evidence>
<gene>
    <name evidence="1" type="ORF">SAMN04488068_1644</name>
</gene>
<proteinExistence type="predicted"/>
<dbReference type="Proteomes" id="UP000199758">
    <property type="component" value="Unassembled WGS sequence"/>
</dbReference>
<protein>
    <submittedName>
        <fullName evidence="1">Uncharacterized protein</fullName>
    </submittedName>
</protein>
<dbReference type="STRING" id="490188.SAMN04488068_1644"/>
<dbReference type="RefSeq" id="WP_139250178.1">
    <property type="nucleotide sequence ID" value="NZ_FQWZ01000003.1"/>
</dbReference>
<sequence>METQSSTMDIACKIVVAALESKTLSLQPDPRVRQNTLDHDAAQIARAFTLIHDAVFNEHRRISGQK</sequence>
<accession>A0A1M5N5K5</accession>